<keyword evidence="1" id="KW-0472">Membrane</keyword>
<reference evidence="2 3" key="1">
    <citation type="submission" date="2016-10" db="EMBL/GenBank/DDBJ databases">
        <authorList>
            <person name="de Groot N.N."/>
        </authorList>
    </citation>
    <scope>NUCLEOTIDE SEQUENCE [LARGE SCALE GENOMIC DNA]</scope>
    <source>
        <strain evidence="2 3">CBS 141442</strain>
    </source>
</reference>
<dbReference type="OrthoDB" id="272512at2759"/>
<organism evidence="2 3">
    <name type="scientific">Sungouiella intermedia</name>
    <dbReference type="NCBI Taxonomy" id="45354"/>
    <lineage>
        <taxon>Eukaryota</taxon>
        <taxon>Fungi</taxon>
        <taxon>Dikarya</taxon>
        <taxon>Ascomycota</taxon>
        <taxon>Saccharomycotina</taxon>
        <taxon>Pichiomycetes</taxon>
        <taxon>Metschnikowiaceae</taxon>
        <taxon>Sungouiella</taxon>
    </lineage>
</organism>
<proteinExistence type="predicted"/>
<gene>
    <name evidence="2" type="ORF">SAMEA4029010_CIC11G00000004112</name>
</gene>
<dbReference type="STRING" id="45354.A0A1L0BX37"/>
<sequence length="288" mass="32236">MEKFSAWRDKGTGISPFMPLDIAKSPVKKYVVDPILLLVKLPVFFILYIVAAVAPKPAIKAVFSLLFGFSDIDVLVEGIRRTRTAEIDRNRPGINQVVISNWISPLDVFLVYILSNVASLKQVAVVLPSNGALYTVSAWLTISLFFGEEVVNVGEKIVDFSSLKDKLVLYFVEGTASNNRAVLPFASTSTSYFDSPGFTYKALVLKMYPNSLTLPIPYLSRWQYLTRLLTHLSKGLFKVKIVPMETISANSLRLVYADNGLSTVELGSDQKEKFREYYKSYALSNFTK</sequence>
<evidence type="ECO:0000313" key="2">
    <source>
        <dbReference type="EMBL" id="SGZ55903.1"/>
    </source>
</evidence>
<keyword evidence="1" id="KW-1133">Transmembrane helix</keyword>
<evidence type="ECO:0000256" key="1">
    <source>
        <dbReference type="SAM" id="Phobius"/>
    </source>
</evidence>
<keyword evidence="3" id="KW-1185">Reference proteome</keyword>
<dbReference type="AlphaFoldDB" id="A0A1L0BX37"/>
<dbReference type="EMBL" id="LT635760">
    <property type="protein sequence ID" value="SGZ55903.1"/>
    <property type="molecule type" value="Genomic_DNA"/>
</dbReference>
<keyword evidence="1" id="KW-0812">Transmembrane</keyword>
<accession>A0A1L0BX37</accession>
<protein>
    <submittedName>
        <fullName evidence="2">CIC11C00000004112</fullName>
    </submittedName>
</protein>
<name>A0A1L0BX37_9ASCO</name>
<evidence type="ECO:0000313" key="3">
    <source>
        <dbReference type="Proteomes" id="UP000182334"/>
    </source>
</evidence>
<dbReference type="Proteomes" id="UP000182334">
    <property type="component" value="Chromosome V"/>
</dbReference>
<feature type="transmembrane region" description="Helical" evidence="1">
    <location>
        <begin position="30"/>
        <end position="51"/>
    </location>
</feature>